<protein>
    <submittedName>
        <fullName evidence="1">Uncharacterized protein</fullName>
    </submittedName>
</protein>
<name>A0A9X0D369_9CNID</name>
<comment type="caution">
    <text evidence="1">The sequence shown here is derived from an EMBL/GenBank/DDBJ whole genome shotgun (WGS) entry which is preliminary data.</text>
</comment>
<dbReference type="EMBL" id="MU825891">
    <property type="protein sequence ID" value="KAJ7384028.1"/>
    <property type="molecule type" value="Genomic_DNA"/>
</dbReference>
<dbReference type="Proteomes" id="UP001163046">
    <property type="component" value="Unassembled WGS sequence"/>
</dbReference>
<gene>
    <name evidence="1" type="ORF">OS493_024040</name>
</gene>
<evidence type="ECO:0000313" key="2">
    <source>
        <dbReference type="Proteomes" id="UP001163046"/>
    </source>
</evidence>
<keyword evidence="2" id="KW-1185">Reference proteome</keyword>
<dbReference type="AlphaFoldDB" id="A0A9X0D369"/>
<reference evidence="1" key="1">
    <citation type="submission" date="2023-01" db="EMBL/GenBank/DDBJ databases">
        <title>Genome assembly of the deep-sea coral Lophelia pertusa.</title>
        <authorList>
            <person name="Herrera S."/>
            <person name="Cordes E."/>
        </authorList>
    </citation>
    <scope>NUCLEOTIDE SEQUENCE</scope>
    <source>
        <strain evidence="1">USNM1676648</strain>
        <tissue evidence="1">Polyp</tissue>
    </source>
</reference>
<accession>A0A9X0D369</accession>
<evidence type="ECO:0000313" key="1">
    <source>
        <dbReference type="EMBL" id="KAJ7384028.1"/>
    </source>
</evidence>
<organism evidence="1 2">
    <name type="scientific">Desmophyllum pertusum</name>
    <dbReference type="NCBI Taxonomy" id="174260"/>
    <lineage>
        <taxon>Eukaryota</taxon>
        <taxon>Metazoa</taxon>
        <taxon>Cnidaria</taxon>
        <taxon>Anthozoa</taxon>
        <taxon>Hexacorallia</taxon>
        <taxon>Scleractinia</taxon>
        <taxon>Caryophylliina</taxon>
        <taxon>Caryophylliidae</taxon>
        <taxon>Desmophyllum</taxon>
    </lineage>
</organism>
<proteinExistence type="predicted"/>
<sequence length="110" mass="12971">MDVLKTSSMAFKNFLYRLNGRVTHFVYNKDNEFSAVEEMAIMQLMDLICRNRLYMSCGLLDEDQLVNIETKYICHYREFTASESVQSVIDKLEDTITKECQKEHSRDKVI</sequence>